<dbReference type="OrthoDB" id="5794490at2"/>
<sequence length="164" mass="17581">MFSSISRTITGIALATSLTITGAAYANPSMLKTFQFDHPIFQHPHPFATSHMVIQISGNDPAIWSLALNNAENALKLLGNDQTQIVLVAFGPGLHMLLANSPVADRINALNKSGVEFDACNNTLQAMARALGHVPKLVPQAMIVPAGIVRIVQLESHGFSYIKP</sequence>
<gene>
    <name evidence="2" type="ORF">SAMN05421828_10460</name>
</gene>
<evidence type="ECO:0000313" key="2">
    <source>
        <dbReference type="EMBL" id="SIQ38356.1"/>
    </source>
</evidence>
<name>A0A8G2CIW9_ACIRU</name>
<evidence type="ECO:0000256" key="1">
    <source>
        <dbReference type="SAM" id="SignalP"/>
    </source>
</evidence>
<organism evidence="2 3">
    <name type="scientific">Acidiphilium rubrum</name>
    <dbReference type="NCBI Taxonomy" id="526"/>
    <lineage>
        <taxon>Bacteria</taxon>
        <taxon>Pseudomonadati</taxon>
        <taxon>Pseudomonadota</taxon>
        <taxon>Alphaproteobacteria</taxon>
        <taxon>Acetobacterales</taxon>
        <taxon>Acidocellaceae</taxon>
        <taxon>Acidiphilium</taxon>
    </lineage>
</organism>
<proteinExistence type="predicted"/>
<reference evidence="2 3" key="1">
    <citation type="submission" date="2017-01" db="EMBL/GenBank/DDBJ databases">
        <authorList>
            <person name="Varghese N."/>
            <person name="Submissions S."/>
        </authorList>
    </citation>
    <scope>NUCLEOTIDE SEQUENCE [LARGE SCALE GENOMIC DNA]</scope>
    <source>
        <strain evidence="2 3">ATCC 35905</strain>
    </source>
</reference>
<dbReference type="InterPro" id="IPR027396">
    <property type="entry name" value="DsrEFH-like"/>
</dbReference>
<dbReference type="EMBL" id="FTNE01000004">
    <property type="protein sequence ID" value="SIQ38356.1"/>
    <property type="molecule type" value="Genomic_DNA"/>
</dbReference>
<keyword evidence="3" id="KW-1185">Reference proteome</keyword>
<dbReference type="SUPFAM" id="SSF75169">
    <property type="entry name" value="DsrEFH-like"/>
    <property type="match status" value="1"/>
</dbReference>
<keyword evidence="1" id="KW-0732">Signal</keyword>
<dbReference type="AlphaFoldDB" id="A0A8G2CIW9"/>
<comment type="caution">
    <text evidence="2">The sequence shown here is derived from an EMBL/GenBank/DDBJ whole genome shotgun (WGS) entry which is preliminary data.</text>
</comment>
<dbReference type="PANTHER" id="PTHR37691">
    <property type="entry name" value="BLR3518 PROTEIN"/>
    <property type="match status" value="1"/>
</dbReference>
<dbReference type="Proteomes" id="UP000186308">
    <property type="component" value="Unassembled WGS sequence"/>
</dbReference>
<dbReference type="PANTHER" id="PTHR37691:SF1">
    <property type="entry name" value="BLR3518 PROTEIN"/>
    <property type="match status" value="1"/>
</dbReference>
<accession>A0A8G2CIW9</accession>
<evidence type="ECO:0008006" key="4">
    <source>
        <dbReference type="Google" id="ProtNLM"/>
    </source>
</evidence>
<dbReference type="RefSeq" id="WP_029310455.1">
    <property type="nucleotide sequence ID" value="NZ_FTNE01000004.1"/>
</dbReference>
<protein>
    <recommendedName>
        <fullName evidence="4">Intracellular sulfur oxidation protein, DsrE/DsrF family</fullName>
    </recommendedName>
</protein>
<dbReference type="Gene3D" id="3.40.1260.10">
    <property type="entry name" value="DsrEFH-like"/>
    <property type="match status" value="1"/>
</dbReference>
<feature type="chain" id="PRO_5034438590" description="Intracellular sulfur oxidation protein, DsrE/DsrF family" evidence="1">
    <location>
        <begin position="27"/>
        <end position="164"/>
    </location>
</feature>
<evidence type="ECO:0000313" key="3">
    <source>
        <dbReference type="Proteomes" id="UP000186308"/>
    </source>
</evidence>
<feature type="signal peptide" evidence="1">
    <location>
        <begin position="1"/>
        <end position="26"/>
    </location>
</feature>